<dbReference type="Pfam" id="PF04311">
    <property type="entry name" value="DUF459"/>
    <property type="match status" value="1"/>
</dbReference>
<dbReference type="InterPro" id="IPR036514">
    <property type="entry name" value="SGNH_hydro_sf"/>
</dbReference>
<feature type="transmembrane region" description="Helical" evidence="1">
    <location>
        <begin position="6"/>
        <end position="26"/>
    </location>
</feature>
<dbReference type="InterPro" id="IPR007407">
    <property type="entry name" value="DUF459"/>
</dbReference>
<keyword evidence="3" id="KW-1185">Reference proteome</keyword>
<evidence type="ECO:0000313" key="2">
    <source>
        <dbReference type="EMBL" id="MEK0184559.1"/>
    </source>
</evidence>
<gene>
    <name evidence="2" type="ORF">WMG39_06775</name>
</gene>
<reference evidence="2 3" key="1">
    <citation type="journal article" date="2020" name="Harmful Algae">
        <title>Molecular and morphological characterization of a novel dihydroanatoxin-a producing Microcoleus species (cyanobacteria) from the Russian River, California, USA.</title>
        <authorList>
            <person name="Conklin K.Y."/>
            <person name="Stancheva R."/>
            <person name="Otten T.G."/>
            <person name="Fadness R."/>
            <person name="Boyer G.L."/>
            <person name="Read B."/>
            <person name="Zhang X."/>
            <person name="Sheath R.G."/>
        </authorList>
    </citation>
    <scope>NUCLEOTIDE SEQUENCE [LARGE SCALE GENOMIC DNA]</scope>
    <source>
        <strain evidence="2 3">PTRS2</strain>
    </source>
</reference>
<dbReference type="Proteomes" id="UP001384579">
    <property type="component" value="Unassembled WGS sequence"/>
</dbReference>
<accession>A0ABU8YJN1</accession>
<comment type="caution">
    <text evidence="2">The sequence shown here is derived from an EMBL/GenBank/DDBJ whole genome shotgun (WGS) entry which is preliminary data.</text>
</comment>
<keyword evidence="1" id="KW-1133">Transmembrane helix</keyword>
<dbReference type="SUPFAM" id="SSF52266">
    <property type="entry name" value="SGNH hydrolase"/>
    <property type="match status" value="1"/>
</dbReference>
<keyword evidence="1" id="KW-0812">Transmembrane</keyword>
<evidence type="ECO:0000256" key="1">
    <source>
        <dbReference type="SAM" id="Phobius"/>
    </source>
</evidence>
<protein>
    <submittedName>
        <fullName evidence="2">DUF459 domain-containing protein</fullName>
    </submittedName>
</protein>
<name>A0ABU8YJN1_9CYAN</name>
<proteinExistence type="predicted"/>
<dbReference type="EMBL" id="JBBLXS010000059">
    <property type="protein sequence ID" value="MEK0184559.1"/>
    <property type="molecule type" value="Genomic_DNA"/>
</dbReference>
<dbReference type="RefSeq" id="WP_340521287.1">
    <property type="nucleotide sequence ID" value="NZ_JBBLXS010000059.1"/>
</dbReference>
<evidence type="ECO:0000313" key="3">
    <source>
        <dbReference type="Proteomes" id="UP001384579"/>
    </source>
</evidence>
<dbReference type="Gene3D" id="3.40.50.1110">
    <property type="entry name" value="SGNH hydrolase"/>
    <property type="match status" value="1"/>
</dbReference>
<keyword evidence="1" id="KW-0472">Membrane</keyword>
<organism evidence="2 3">
    <name type="scientific">Microcoleus anatoxicus PTRS2</name>
    <dbReference type="NCBI Taxonomy" id="2705321"/>
    <lineage>
        <taxon>Bacteria</taxon>
        <taxon>Bacillati</taxon>
        <taxon>Cyanobacteriota</taxon>
        <taxon>Cyanophyceae</taxon>
        <taxon>Oscillatoriophycideae</taxon>
        <taxon>Oscillatoriales</taxon>
        <taxon>Microcoleaceae</taxon>
        <taxon>Microcoleus</taxon>
        <taxon>Microcoleus anatoxicus</taxon>
    </lineage>
</organism>
<sequence length="326" mass="37167">MRDREILLIATSVILTLIFTNLSLFLKSFSSTPFASPEIKQAARQIELEGFRKSEQDFWSKIKDINLDSLPVKSANTRAETQPQPATQPKKTTIISPKKTIAAKPKLTRPYRKFLFIGDSVMLDLGTQLQYSLKQKYNIADTKIDYKVSSGLNRIDYYDWYARTSQIIKDYQPDVVIVLFGGNDTQDIADSQGKYRVILTKEWQQAYQERVDKYAKLLHNSSVRKVYWVGQSNSNKSAYIQAFPIMNNIYKNAMKISPKITFISTWEIFAEGGKFTPVVADKSGKRGYVKVNDGLHFTSHGAEIISDLIVDKMVADRVLKVPKKQP</sequence>